<evidence type="ECO:0000259" key="1">
    <source>
        <dbReference type="PROSITE" id="PS50003"/>
    </source>
</evidence>
<evidence type="ECO:0000313" key="2">
    <source>
        <dbReference type="EMBL" id="KAL0177174.1"/>
    </source>
</evidence>
<feature type="non-terminal residue" evidence="2">
    <location>
        <position position="1"/>
    </location>
</feature>
<dbReference type="InterPro" id="IPR011993">
    <property type="entry name" value="PH-like_dom_sf"/>
</dbReference>
<accession>A0ABD0PTF4</accession>
<comment type="caution">
    <text evidence="2">The sequence shown here is derived from an EMBL/GenBank/DDBJ whole genome shotgun (WGS) entry which is preliminary data.</text>
</comment>
<organism evidence="2 3">
    <name type="scientific">Cirrhinus mrigala</name>
    <name type="common">Mrigala</name>
    <dbReference type="NCBI Taxonomy" id="683832"/>
    <lineage>
        <taxon>Eukaryota</taxon>
        <taxon>Metazoa</taxon>
        <taxon>Chordata</taxon>
        <taxon>Craniata</taxon>
        <taxon>Vertebrata</taxon>
        <taxon>Euteleostomi</taxon>
        <taxon>Actinopterygii</taxon>
        <taxon>Neopterygii</taxon>
        <taxon>Teleostei</taxon>
        <taxon>Ostariophysi</taxon>
        <taxon>Cypriniformes</taxon>
        <taxon>Cyprinidae</taxon>
        <taxon>Labeoninae</taxon>
        <taxon>Labeonini</taxon>
        <taxon>Cirrhinus</taxon>
    </lineage>
</organism>
<dbReference type="SUPFAM" id="SSF50729">
    <property type="entry name" value="PH domain-like"/>
    <property type="match status" value="1"/>
</dbReference>
<reference evidence="2 3" key="1">
    <citation type="submission" date="2024-05" db="EMBL/GenBank/DDBJ databases">
        <title>Genome sequencing and assembly of Indian major carp, Cirrhinus mrigala (Hamilton, 1822).</title>
        <authorList>
            <person name="Mohindra V."/>
            <person name="Chowdhury L.M."/>
            <person name="Lal K."/>
            <person name="Jena J.K."/>
        </authorList>
    </citation>
    <scope>NUCLEOTIDE SEQUENCE [LARGE SCALE GENOMIC DNA]</scope>
    <source>
        <strain evidence="2">CM1030</strain>
        <tissue evidence="2">Blood</tissue>
    </source>
</reference>
<dbReference type="PANTHER" id="PTHR12092">
    <property type="entry name" value="PLECKSTRIN"/>
    <property type="match status" value="1"/>
</dbReference>
<dbReference type="InterPro" id="IPR037370">
    <property type="entry name" value="Pleckstrin"/>
</dbReference>
<dbReference type="Proteomes" id="UP001529510">
    <property type="component" value="Unassembled WGS sequence"/>
</dbReference>
<dbReference type="EMBL" id="JAMKFB020000013">
    <property type="protein sequence ID" value="KAL0177174.1"/>
    <property type="molecule type" value="Genomic_DNA"/>
</dbReference>
<sequence length="52" mass="5800">GTVLNSWKVVWVVLADDAIEFYKKKTDNSPKGMIPLKGATLTSPCQDFTKRT</sequence>
<feature type="domain" description="PH" evidence="1">
    <location>
        <begin position="1"/>
        <end position="52"/>
    </location>
</feature>
<gene>
    <name evidence="2" type="ORF">M9458_026068</name>
</gene>
<dbReference type="AlphaFoldDB" id="A0ABD0PTF4"/>
<dbReference type="PROSITE" id="PS50003">
    <property type="entry name" value="PH_DOMAIN"/>
    <property type="match status" value="1"/>
</dbReference>
<protein>
    <recommendedName>
        <fullName evidence="1">PH domain-containing protein</fullName>
    </recommendedName>
</protein>
<name>A0ABD0PTF4_CIRMR</name>
<dbReference type="Gene3D" id="2.30.29.30">
    <property type="entry name" value="Pleckstrin-homology domain (PH domain)/Phosphotyrosine-binding domain (PTB)"/>
    <property type="match status" value="1"/>
</dbReference>
<dbReference type="Pfam" id="PF00169">
    <property type="entry name" value="PH"/>
    <property type="match status" value="1"/>
</dbReference>
<proteinExistence type="predicted"/>
<dbReference type="PANTHER" id="PTHR12092:SF1">
    <property type="entry name" value="PLECKSTRIN"/>
    <property type="match status" value="1"/>
</dbReference>
<feature type="non-terminal residue" evidence="2">
    <location>
        <position position="52"/>
    </location>
</feature>
<keyword evidence="3" id="KW-1185">Reference proteome</keyword>
<evidence type="ECO:0000313" key="3">
    <source>
        <dbReference type="Proteomes" id="UP001529510"/>
    </source>
</evidence>
<dbReference type="InterPro" id="IPR001849">
    <property type="entry name" value="PH_domain"/>
</dbReference>